<comment type="subcellular location">
    <subcellularLocation>
        <location evidence="1">Cell membrane</location>
        <topology evidence="1">Multi-pass membrane protein</topology>
    </subcellularLocation>
</comment>
<accession>A0A5P0ZG42</accession>
<reference evidence="7 8" key="1">
    <citation type="journal article" date="2019" name="Syst. Appl. Microbiol.">
        <title>Polyphasic characterization of two novel Lactobacillus spp. isolated from blown salami packages: Description of Lactobacillus halodurans sp. nov. and Lactobacillus salsicarnum sp. nov.</title>
        <authorList>
            <person name="Schuster J.A."/>
            <person name="Klingl A."/>
            <person name="Vogel R.F."/>
            <person name="Ehrmann M.A."/>
        </authorList>
    </citation>
    <scope>NUCLEOTIDE SEQUENCE [LARGE SCALE GENOMIC DNA]</scope>
    <source>
        <strain evidence="7 8">TMW 1.2118</strain>
    </source>
</reference>
<evidence type="ECO:0000256" key="4">
    <source>
        <dbReference type="ARBA" id="ARBA00022989"/>
    </source>
</evidence>
<dbReference type="InterPro" id="IPR003740">
    <property type="entry name" value="YitT"/>
</dbReference>
<dbReference type="GO" id="GO:0005886">
    <property type="term" value="C:plasma membrane"/>
    <property type="evidence" value="ECO:0007669"/>
    <property type="project" value="UniProtKB-SubCell"/>
</dbReference>
<dbReference type="RefSeq" id="WP_153382279.1">
    <property type="nucleotide sequence ID" value="NZ_VDFM01000002.1"/>
</dbReference>
<dbReference type="AlphaFoldDB" id="A0A5P0ZG42"/>
<keyword evidence="4 6" id="KW-1133">Transmembrane helix</keyword>
<evidence type="ECO:0000256" key="3">
    <source>
        <dbReference type="ARBA" id="ARBA00022692"/>
    </source>
</evidence>
<evidence type="ECO:0000256" key="6">
    <source>
        <dbReference type="SAM" id="Phobius"/>
    </source>
</evidence>
<sequence length="199" mass="21799">MKKKILKMTGKVVLMLIALELIALSINMFYEPSKVAAGGATGIAILLYEAVDVPTSFSVFGINIVMLVISYFYLERMTTVKLIFGSFVLPLFLLVTPVVNLIPHPFTSVIIGSIIFGIGLAILYTLDMSSGGTTVPPMIIHRHFEIDKYISLFVIDGIVCIGNIFVTGWVSFGLAVMSVAISSVVIKLCTMFEDKYINF</sequence>
<protein>
    <submittedName>
        <fullName evidence="7">YitT family protein</fullName>
    </submittedName>
</protein>
<evidence type="ECO:0000256" key="1">
    <source>
        <dbReference type="ARBA" id="ARBA00004651"/>
    </source>
</evidence>
<gene>
    <name evidence="7" type="ORF">FHL02_03185</name>
</gene>
<evidence type="ECO:0000313" key="8">
    <source>
        <dbReference type="Proteomes" id="UP000380386"/>
    </source>
</evidence>
<dbReference type="OrthoDB" id="1758221at2"/>
<dbReference type="Pfam" id="PF02588">
    <property type="entry name" value="YitT_membrane"/>
    <property type="match status" value="1"/>
</dbReference>
<feature type="transmembrane region" description="Helical" evidence="6">
    <location>
        <begin position="146"/>
        <end position="166"/>
    </location>
</feature>
<dbReference type="InterPro" id="IPR051461">
    <property type="entry name" value="UPF0750_membrane"/>
</dbReference>
<organism evidence="7 8">
    <name type="scientific">Companilactobacillus mishanensis</name>
    <dbReference type="NCBI Taxonomy" id="2486008"/>
    <lineage>
        <taxon>Bacteria</taxon>
        <taxon>Bacillati</taxon>
        <taxon>Bacillota</taxon>
        <taxon>Bacilli</taxon>
        <taxon>Lactobacillales</taxon>
        <taxon>Lactobacillaceae</taxon>
        <taxon>Companilactobacillus</taxon>
    </lineage>
</organism>
<evidence type="ECO:0000256" key="5">
    <source>
        <dbReference type="ARBA" id="ARBA00023136"/>
    </source>
</evidence>
<evidence type="ECO:0000313" key="7">
    <source>
        <dbReference type="EMBL" id="MQS52020.1"/>
    </source>
</evidence>
<comment type="caution">
    <text evidence="7">The sequence shown here is derived from an EMBL/GenBank/DDBJ whole genome shotgun (WGS) entry which is preliminary data.</text>
</comment>
<dbReference type="Proteomes" id="UP000380386">
    <property type="component" value="Unassembled WGS sequence"/>
</dbReference>
<dbReference type="PANTHER" id="PTHR33545">
    <property type="entry name" value="UPF0750 MEMBRANE PROTEIN YITT-RELATED"/>
    <property type="match status" value="1"/>
</dbReference>
<feature type="transmembrane region" description="Helical" evidence="6">
    <location>
        <begin position="81"/>
        <end position="102"/>
    </location>
</feature>
<evidence type="ECO:0000256" key="2">
    <source>
        <dbReference type="ARBA" id="ARBA00022475"/>
    </source>
</evidence>
<keyword evidence="3 6" id="KW-0812">Transmembrane</keyword>
<feature type="transmembrane region" description="Helical" evidence="6">
    <location>
        <begin position="108"/>
        <end position="126"/>
    </location>
</feature>
<name>A0A5P0ZG42_9LACO</name>
<feature type="transmembrane region" description="Helical" evidence="6">
    <location>
        <begin position="56"/>
        <end position="74"/>
    </location>
</feature>
<keyword evidence="5 6" id="KW-0472">Membrane</keyword>
<dbReference type="EMBL" id="VDFM01000002">
    <property type="protein sequence ID" value="MQS52020.1"/>
    <property type="molecule type" value="Genomic_DNA"/>
</dbReference>
<keyword evidence="2" id="KW-1003">Cell membrane</keyword>
<feature type="transmembrane region" description="Helical" evidence="6">
    <location>
        <begin position="12"/>
        <end position="30"/>
    </location>
</feature>
<proteinExistence type="predicted"/>
<dbReference type="PANTHER" id="PTHR33545:SF5">
    <property type="entry name" value="UPF0750 MEMBRANE PROTEIN YITT"/>
    <property type="match status" value="1"/>
</dbReference>